<dbReference type="PANTHER" id="PTHR22901">
    <property type="entry name" value="SIALATE O-ACETYLESTERASE"/>
    <property type="match status" value="1"/>
</dbReference>
<dbReference type="AlphaFoldDB" id="A0A1J5SX64"/>
<keyword evidence="1" id="KW-0378">Hydrolase</keyword>
<dbReference type="InterPro" id="IPR039329">
    <property type="entry name" value="SIAE"/>
</dbReference>
<evidence type="ECO:0000259" key="2">
    <source>
        <dbReference type="Pfam" id="PF03629"/>
    </source>
</evidence>
<dbReference type="SUPFAM" id="SSF49785">
    <property type="entry name" value="Galactose-binding domain-like"/>
    <property type="match status" value="1"/>
</dbReference>
<protein>
    <recommendedName>
        <fullName evidence="2">Sialate O-acetylesterase domain-containing protein</fullName>
    </recommendedName>
</protein>
<dbReference type="GO" id="GO:0001681">
    <property type="term" value="F:sialate O-acetylesterase activity"/>
    <property type="evidence" value="ECO:0007669"/>
    <property type="project" value="InterPro"/>
</dbReference>
<reference evidence="3" key="1">
    <citation type="submission" date="2016-10" db="EMBL/GenBank/DDBJ databases">
        <title>Sequence of Gallionella enrichment culture.</title>
        <authorList>
            <person name="Poehlein A."/>
            <person name="Muehling M."/>
            <person name="Daniel R."/>
        </authorList>
    </citation>
    <scope>NUCLEOTIDE SEQUENCE</scope>
</reference>
<accession>A0A1J5SX64</accession>
<dbReference type="InterPro" id="IPR036514">
    <property type="entry name" value="SGNH_hydro_sf"/>
</dbReference>
<comment type="caution">
    <text evidence="3">The sequence shown here is derived from an EMBL/GenBank/DDBJ whole genome shotgun (WGS) entry which is preliminary data.</text>
</comment>
<dbReference type="Gene3D" id="2.60.120.260">
    <property type="entry name" value="Galactose-binding domain-like"/>
    <property type="match status" value="1"/>
</dbReference>
<feature type="domain" description="Sialate O-acetylesterase" evidence="2">
    <location>
        <begin position="423"/>
        <end position="531"/>
    </location>
</feature>
<sequence>MKKLFAFVFTVIISMNVFANVSLPKIFADDMVLQRNKPIRIWGTASASEKISVQFNKQIKNTKADKSGNWFLFLDEENAGGPFQLIVIGENKITFNNILVGEVWICSGQSNMELQLAGWTKVDHSDEEIKAANYPQIRQFEVPKTISTNLKNDLSDGAWKVCNPATAGNFSAVAYFFAKELYKQLKVPIGIINSTMGGTQIESWISKNAFKKNNEFKKIADSLNKFSIQTIKKFREESVMKKVAAIRGASFTVSEINNWKNFDYNDSKWLSMKEPAEWGEEGFRYFGGIAWIRKTINIDEADAGKIATLELSKIADGDETFVNGIKVGSNHNWNDFRKYSVPAGILKAGRNVIAIRIFDDGGSSGLYGDEDDLKLTIGNKIISLAGNWLLNIESVSKSDSLVRKNDLPGLLFNAMINPLINYSICGVIWYQGETNESRAYQYRKTLPLLINDWRQHFDQENFPFLFVQLPSYCANHGNSNKGSWWAELRESQTKTLALPNTGMAVTIDVGETKNLHPSNKLDVGKRLAAVALHDVYKMDGEYTAPQFQSMKIEGNKIILSFNHHQNGWLVKDKFARIKGFEIAGNDQHFYFANATIDGDKIIVQTEKVLQPVAVRYAWADDVSEANLFNQQMFPVAPFRTDNWKGITDERKYSLIE</sequence>
<dbReference type="SUPFAM" id="SSF52266">
    <property type="entry name" value="SGNH hydrolase"/>
    <property type="match status" value="1"/>
</dbReference>
<name>A0A1J5SX64_9ZZZZ</name>
<dbReference type="GO" id="GO:0005975">
    <property type="term" value="P:carbohydrate metabolic process"/>
    <property type="evidence" value="ECO:0007669"/>
    <property type="project" value="TreeGrafter"/>
</dbReference>
<dbReference type="Pfam" id="PF03629">
    <property type="entry name" value="SASA"/>
    <property type="match status" value="2"/>
</dbReference>
<evidence type="ECO:0000313" key="3">
    <source>
        <dbReference type="EMBL" id="OIR13162.1"/>
    </source>
</evidence>
<proteinExistence type="predicted"/>
<dbReference type="EMBL" id="MLJW01000015">
    <property type="protein sequence ID" value="OIR13162.1"/>
    <property type="molecule type" value="Genomic_DNA"/>
</dbReference>
<feature type="domain" description="Sialate O-acetylesterase" evidence="2">
    <location>
        <begin position="102"/>
        <end position="229"/>
    </location>
</feature>
<dbReference type="Gene3D" id="3.40.50.1110">
    <property type="entry name" value="SGNH hydrolase"/>
    <property type="match status" value="1"/>
</dbReference>
<dbReference type="InterPro" id="IPR005181">
    <property type="entry name" value="SASA"/>
</dbReference>
<organism evidence="3">
    <name type="scientific">mine drainage metagenome</name>
    <dbReference type="NCBI Taxonomy" id="410659"/>
    <lineage>
        <taxon>unclassified sequences</taxon>
        <taxon>metagenomes</taxon>
        <taxon>ecological metagenomes</taxon>
    </lineage>
</organism>
<dbReference type="InterPro" id="IPR008979">
    <property type="entry name" value="Galactose-bd-like_sf"/>
</dbReference>
<gene>
    <name evidence="3" type="ORF">GALL_55470</name>
</gene>
<dbReference type="PANTHER" id="PTHR22901:SF0">
    <property type="entry name" value="SIALATE O-ACETYLESTERASE"/>
    <property type="match status" value="1"/>
</dbReference>
<evidence type="ECO:0000256" key="1">
    <source>
        <dbReference type="ARBA" id="ARBA00022801"/>
    </source>
</evidence>